<accession>A0A665WBZ5</accession>
<protein>
    <submittedName>
        <fullName evidence="2">Uncharacterized protein</fullName>
    </submittedName>
</protein>
<evidence type="ECO:0000256" key="1">
    <source>
        <dbReference type="SAM" id="MobiDB-lite"/>
    </source>
</evidence>
<reference evidence="2" key="2">
    <citation type="submission" date="2025-08" db="UniProtKB">
        <authorList>
            <consortium name="Ensembl"/>
        </authorList>
    </citation>
    <scope>IDENTIFICATION</scope>
</reference>
<reference evidence="2" key="3">
    <citation type="submission" date="2025-09" db="UniProtKB">
        <authorList>
            <consortium name="Ensembl"/>
        </authorList>
    </citation>
    <scope>IDENTIFICATION</scope>
</reference>
<dbReference type="Proteomes" id="UP000472264">
    <property type="component" value="Chromosome 22"/>
</dbReference>
<evidence type="ECO:0000313" key="3">
    <source>
        <dbReference type="Proteomes" id="UP000472264"/>
    </source>
</evidence>
<sequence>PAENKDSQNNEDEVSCFSLLDSSDPDAEADPVCPDGPSLPPLRERSGEGQVSVHAHKCQKQNTAVIIHPNDNTDNLAHRFPKPPMEFVDNGCHPKWQTRDHEEISRCQVAQVNVSHRAALLLETEDDQRENCCNFQFLRAEK</sequence>
<feature type="region of interest" description="Disordered" evidence="1">
    <location>
        <begin position="1"/>
        <end position="53"/>
    </location>
</feature>
<dbReference type="InParanoid" id="A0A665WBZ5"/>
<proteinExistence type="predicted"/>
<keyword evidence="3" id="KW-1185">Reference proteome</keyword>
<name>A0A665WBZ5_ECHNA</name>
<evidence type="ECO:0000313" key="2">
    <source>
        <dbReference type="Ensembl" id="ENSENLP00000041453.1"/>
    </source>
</evidence>
<organism evidence="2 3">
    <name type="scientific">Echeneis naucrates</name>
    <name type="common">Live sharksucker</name>
    <dbReference type="NCBI Taxonomy" id="173247"/>
    <lineage>
        <taxon>Eukaryota</taxon>
        <taxon>Metazoa</taxon>
        <taxon>Chordata</taxon>
        <taxon>Craniata</taxon>
        <taxon>Vertebrata</taxon>
        <taxon>Euteleostomi</taxon>
        <taxon>Actinopterygii</taxon>
        <taxon>Neopterygii</taxon>
        <taxon>Teleostei</taxon>
        <taxon>Neoteleostei</taxon>
        <taxon>Acanthomorphata</taxon>
        <taxon>Carangaria</taxon>
        <taxon>Carangiformes</taxon>
        <taxon>Echeneidae</taxon>
        <taxon>Echeneis</taxon>
    </lineage>
</organism>
<reference evidence="2" key="1">
    <citation type="submission" date="2021-04" db="EMBL/GenBank/DDBJ databases">
        <authorList>
            <consortium name="Wellcome Sanger Institute Data Sharing"/>
        </authorList>
    </citation>
    <scope>NUCLEOTIDE SEQUENCE [LARGE SCALE GENOMIC DNA]</scope>
</reference>
<dbReference type="AlphaFoldDB" id="A0A665WBZ5"/>
<dbReference type="Ensembl" id="ENSENLT00000042504.1">
    <property type="protein sequence ID" value="ENSENLP00000041453.1"/>
    <property type="gene ID" value="ENSENLG00000017751.1"/>
</dbReference>